<proteinExistence type="predicted"/>
<reference evidence="1 2" key="1">
    <citation type="submission" date="2019-03" db="EMBL/GenBank/DDBJ databases">
        <title>Sapientia aquatica gen. nov., sp. nov., isolated from a crater lake.</title>
        <authorList>
            <person name="Felfoldi T."/>
            <person name="Szabo A."/>
            <person name="Toth E."/>
            <person name="Schumann P."/>
            <person name="Keki Z."/>
            <person name="Marialigeti K."/>
            <person name="Mathe I."/>
        </authorList>
    </citation>
    <scope>NUCLEOTIDE SEQUENCE [LARGE SCALE GENOMIC DNA]</scope>
    <source>
        <strain evidence="1 2">SA-152</strain>
    </source>
</reference>
<dbReference type="OrthoDB" id="6057907at2"/>
<gene>
    <name evidence="1" type="ORF">E2I14_04115</name>
</gene>
<keyword evidence="2" id="KW-1185">Reference proteome</keyword>
<protein>
    <submittedName>
        <fullName evidence="1">Uncharacterized protein</fullName>
    </submittedName>
</protein>
<evidence type="ECO:0000313" key="2">
    <source>
        <dbReference type="Proteomes" id="UP000294829"/>
    </source>
</evidence>
<dbReference type="EMBL" id="SMYL01000001">
    <property type="protein sequence ID" value="TDK68725.1"/>
    <property type="molecule type" value="Genomic_DNA"/>
</dbReference>
<comment type="caution">
    <text evidence="1">The sequence shown here is derived from an EMBL/GenBank/DDBJ whole genome shotgun (WGS) entry which is preliminary data.</text>
</comment>
<evidence type="ECO:0000313" key="1">
    <source>
        <dbReference type="EMBL" id="TDK68725.1"/>
    </source>
</evidence>
<name>A0A4R5W8S1_9BURK</name>
<dbReference type="RefSeq" id="WP_133325647.1">
    <property type="nucleotide sequence ID" value="NZ_SMYL01000001.1"/>
</dbReference>
<organism evidence="1 2">
    <name type="scientific">Sapientia aquatica</name>
    <dbReference type="NCBI Taxonomy" id="1549640"/>
    <lineage>
        <taxon>Bacteria</taxon>
        <taxon>Pseudomonadati</taxon>
        <taxon>Pseudomonadota</taxon>
        <taxon>Betaproteobacteria</taxon>
        <taxon>Burkholderiales</taxon>
        <taxon>Oxalobacteraceae</taxon>
        <taxon>Sapientia</taxon>
    </lineage>
</organism>
<sequence>MRQLMVLLLAAAAFNADVSAKPLVRCEVTYAGTTHIIDSIINNNPEVDAGGAYIAEASDIGGRFRFKTIMLGKNDALTTIKIYVFYEARRQPVLLQEVKYEAPFSLSKKPHDLTGMNYLYSPPLGRELQYGCALLDDNKND</sequence>
<dbReference type="Proteomes" id="UP000294829">
    <property type="component" value="Unassembled WGS sequence"/>
</dbReference>
<dbReference type="AlphaFoldDB" id="A0A4R5W8S1"/>
<accession>A0A4R5W8S1</accession>